<dbReference type="Pfam" id="PF06796">
    <property type="entry name" value="NapE"/>
    <property type="match status" value="1"/>
</dbReference>
<dbReference type="Proteomes" id="UP001303946">
    <property type="component" value="Chromosome"/>
</dbReference>
<evidence type="ECO:0000313" key="3">
    <source>
        <dbReference type="Proteomes" id="UP001303946"/>
    </source>
</evidence>
<keyword evidence="1" id="KW-0812">Transmembrane</keyword>
<name>A0ABZ0CTT4_9BURK</name>
<dbReference type="InterPro" id="IPR010649">
    <property type="entry name" value="NapE_TorE"/>
</dbReference>
<dbReference type="EMBL" id="CP136336">
    <property type="protein sequence ID" value="WOB08392.1"/>
    <property type="molecule type" value="Genomic_DNA"/>
</dbReference>
<sequence>MSDTTSEALTRKQERRSLIFLSVVMAPVLAVGIVAGYGFLVWVYQMFAGPPGG</sequence>
<keyword evidence="1" id="KW-0472">Membrane</keyword>
<dbReference type="NCBIfam" id="TIGR02973">
    <property type="entry name" value="nitrate_rd_NapE"/>
    <property type="match status" value="1"/>
</dbReference>
<dbReference type="InterPro" id="IPR004448">
    <property type="entry name" value="Nitrate_reductase_NapE"/>
</dbReference>
<feature type="transmembrane region" description="Helical" evidence="1">
    <location>
        <begin position="18"/>
        <end position="44"/>
    </location>
</feature>
<organism evidence="2 3">
    <name type="scientific">Piscinibacter gummiphilus</name>
    <dbReference type="NCBI Taxonomy" id="946333"/>
    <lineage>
        <taxon>Bacteria</taxon>
        <taxon>Pseudomonadati</taxon>
        <taxon>Pseudomonadota</taxon>
        <taxon>Betaproteobacteria</taxon>
        <taxon>Burkholderiales</taxon>
        <taxon>Sphaerotilaceae</taxon>
        <taxon>Piscinibacter</taxon>
    </lineage>
</organism>
<keyword evidence="1" id="KW-1133">Transmembrane helix</keyword>
<keyword evidence="3" id="KW-1185">Reference proteome</keyword>
<evidence type="ECO:0000313" key="2">
    <source>
        <dbReference type="EMBL" id="WOB08392.1"/>
    </source>
</evidence>
<accession>A0ABZ0CTT4</accession>
<proteinExistence type="predicted"/>
<protein>
    <submittedName>
        <fullName evidence="2">Periplasmic nitrate reductase, NapE protein</fullName>
    </submittedName>
</protein>
<gene>
    <name evidence="2" type="primary">napE</name>
    <name evidence="2" type="ORF">RXV79_26265</name>
</gene>
<evidence type="ECO:0000256" key="1">
    <source>
        <dbReference type="SAM" id="Phobius"/>
    </source>
</evidence>
<dbReference type="RefSeq" id="WP_316701131.1">
    <property type="nucleotide sequence ID" value="NZ_CP136336.1"/>
</dbReference>
<reference evidence="2 3" key="1">
    <citation type="submission" date="2023-10" db="EMBL/GenBank/DDBJ databases">
        <title>Bacteria for the degradation of biodegradable plastic PBAT(Polybutylene adipate terephthalate).</title>
        <authorList>
            <person name="Weon H.-Y."/>
            <person name="Yeon J."/>
        </authorList>
    </citation>
    <scope>NUCLEOTIDE SEQUENCE [LARGE SCALE GENOMIC DNA]</scope>
    <source>
        <strain evidence="2 3">SBD 7-3</strain>
    </source>
</reference>